<dbReference type="PANTHER" id="PTHR33055:SF3">
    <property type="entry name" value="PUTATIVE TRANSPOSASE FOR IS117-RELATED"/>
    <property type="match status" value="1"/>
</dbReference>
<proteinExistence type="predicted"/>
<protein>
    <submittedName>
        <fullName evidence="2">Transposase</fullName>
    </submittedName>
</protein>
<organism evidence="2 3">
    <name type="scientific">Eikenella glucosivorans</name>
    <dbReference type="NCBI Taxonomy" id="2766967"/>
    <lineage>
        <taxon>Bacteria</taxon>
        <taxon>Pseudomonadati</taxon>
        <taxon>Pseudomonadota</taxon>
        <taxon>Betaproteobacteria</taxon>
        <taxon>Neisseriales</taxon>
        <taxon>Neisseriaceae</taxon>
        <taxon>Eikenella</taxon>
    </lineage>
</organism>
<dbReference type="InterPro" id="IPR002525">
    <property type="entry name" value="Transp_IS110-like_N"/>
</dbReference>
<comment type="caution">
    <text evidence="2">The sequence shown here is derived from an EMBL/GenBank/DDBJ whole genome shotgun (WGS) entry which is preliminary data.</text>
</comment>
<feature type="domain" description="Transposase IS110-like N-terminal" evidence="1">
    <location>
        <begin position="34"/>
        <end position="120"/>
    </location>
</feature>
<evidence type="ECO:0000313" key="3">
    <source>
        <dbReference type="Proteomes" id="UP000768471"/>
    </source>
</evidence>
<dbReference type="EMBL" id="JACSGR010000015">
    <property type="protein sequence ID" value="MBH5330384.1"/>
    <property type="molecule type" value="Genomic_DNA"/>
</dbReference>
<dbReference type="PANTHER" id="PTHR33055">
    <property type="entry name" value="TRANSPOSASE FOR INSERTION SEQUENCE ELEMENT IS1111A"/>
    <property type="match status" value="1"/>
</dbReference>
<accession>A0ABS0NDI1</accession>
<dbReference type="Proteomes" id="UP000768471">
    <property type="component" value="Unassembled WGS sequence"/>
</dbReference>
<gene>
    <name evidence="2" type="ORF">H9Q10_12040</name>
</gene>
<dbReference type="InterPro" id="IPR047650">
    <property type="entry name" value="Transpos_IS110"/>
</dbReference>
<reference evidence="2 3" key="1">
    <citation type="submission" date="2020-09" db="EMBL/GenBank/DDBJ databases">
        <title>Eikenella S3660 sp. nov., isolated from a throat swab.</title>
        <authorList>
            <person name="Buhl M."/>
        </authorList>
    </citation>
    <scope>NUCLEOTIDE SEQUENCE [LARGE SCALE GENOMIC DNA]</scope>
    <source>
        <strain evidence="2 3">S3360</strain>
    </source>
</reference>
<dbReference type="Pfam" id="PF01548">
    <property type="entry name" value="DEDD_Tnp_IS110"/>
    <property type="match status" value="1"/>
</dbReference>
<evidence type="ECO:0000259" key="1">
    <source>
        <dbReference type="Pfam" id="PF01548"/>
    </source>
</evidence>
<sequence length="126" mass="14473">MRLADAALPMHKINTVSLPNRHHHKDWNMDKIALGLDISKLTIDACFHGPGDFMKVENTPSGIERLIERINHYQQNGREIHVCCEYTGNYYLQAAYTLYQAGIKISVINPLAIKAYAEYKLRCRNQ</sequence>
<evidence type="ECO:0000313" key="2">
    <source>
        <dbReference type="EMBL" id="MBH5330384.1"/>
    </source>
</evidence>
<name>A0ABS0NDI1_9NEIS</name>
<keyword evidence="3" id="KW-1185">Reference proteome</keyword>